<evidence type="ECO:0000313" key="17">
    <source>
        <dbReference type="Proteomes" id="UP000011083"/>
    </source>
</evidence>
<evidence type="ECO:0000256" key="2">
    <source>
        <dbReference type="ARBA" id="ARBA00004286"/>
    </source>
</evidence>
<organism evidence="16 17">
    <name type="scientific">Acanthamoeba castellanii (strain ATCC 30010 / Neff)</name>
    <dbReference type="NCBI Taxonomy" id="1257118"/>
    <lineage>
        <taxon>Eukaryota</taxon>
        <taxon>Amoebozoa</taxon>
        <taxon>Discosea</taxon>
        <taxon>Longamoebia</taxon>
        <taxon>Centramoebida</taxon>
        <taxon>Acanthamoebidae</taxon>
        <taxon>Acanthamoeba</taxon>
    </lineage>
</organism>
<evidence type="ECO:0000256" key="9">
    <source>
        <dbReference type="ARBA" id="ARBA00023172"/>
    </source>
</evidence>
<accession>L8H4I8</accession>
<evidence type="ECO:0000256" key="7">
    <source>
        <dbReference type="ARBA" id="ARBA00022840"/>
    </source>
</evidence>
<dbReference type="InterPro" id="IPR027417">
    <property type="entry name" value="P-loop_NTPase"/>
</dbReference>
<dbReference type="STRING" id="1257118.L8H4I8"/>
<evidence type="ECO:0000256" key="3">
    <source>
        <dbReference type="ARBA" id="ARBA00006793"/>
    </source>
</evidence>
<keyword evidence="6" id="KW-0227">DNA damage</keyword>
<dbReference type="OrthoDB" id="10072614at2759"/>
<evidence type="ECO:0000256" key="5">
    <source>
        <dbReference type="ARBA" id="ARBA00022741"/>
    </source>
</evidence>
<sequence length="1043" mass="119108">MQQTEAEVGIIEMIKLENFMCHRHLELKLGPNINFIIGQNGSGKSAVLVALTVCLGAKAGFTNRGKKITNFIRGDASSASVSVTLRNRGAEAYKPDLYGKTITIIRTIARSGSSGYKVKSDSGKTIATTRREVLMVMEQFNIQIENPCVILMQDTSRAFLNASKPAEKYKFFLSATQLQQISDDYRTVDVKLNGMKQTLENKQDVLPDLKKRVQELEHQFREVAKLRDLESQVRKMKGHLIWAQLQGREKELAELREKVEARQREIDKNDQVLDKIKNATQKLTEKYEARQKLVDETGAQIRAATAEVETYRTQIGEIKRGMSHHQNTVKDLRKRRDELALRIRKLQEFISDVQEKAMRDTQAEKLERQERIAALQAALQAQHEKAEAMDQELAEHERQRQSIDAELKDLTAKEREVVQEAQKLEGQIRTLELQKADRTRCFGRNMPALLDAINRERRWQKKPIGPLGLCLTIKDDQWATAIETALGRTMDAFVVDNHHDEKILKEIGRRVGQVPDMYVQRFQDRVYHIPDNALPPPHLTTVLSQLQADEVMVYNCLIDQRQIDNIILIPDRQQASQIMFRQRPPNAREGYLPDGSRLLVRGGAEVFNAGNTRARRLGRNFEEQIRDAHVALEHKQKEAAHFRPRVQELRSAADALRKQRAALKRDEGRLTADIHELQSVREEAPPDISEAQTSLEGFLKTKEELEAELAKAMEVAGQVPEELGPLQDKFAEKKAEIENLAARSEQIAAKLTSVHKNITTIAAREKQMVLNKEKLMQSKLEEETSLAEQRAALDEEMRRAEQAVPRPEEDLPPPAHLQREIQKMEARIRSQTDGQRSPAEITREFKAAKKAYDEATFKVQLLSSLLELLENDLRDRLNKWLLFRRSIANRTTFHFHGFLSRKGYAGSLSFDHQHRHLDIEVQLDAAQGGPQGARDTRTLSGGERSFSTVALLLSLWEAMESPFRAMDEFDVFMDAVNRHLSLKLLIESARQQRHRQFIFITPHDLTSVASGPDVRVNRMRDPERADIVGIGAQQTILDQYTQS</sequence>
<feature type="domain" description="RecF/RecN/SMC N-terminal" evidence="14">
    <location>
        <begin position="11"/>
        <end position="1002"/>
    </location>
</feature>
<dbReference type="GO" id="GO:0035861">
    <property type="term" value="C:site of double-strand break"/>
    <property type="evidence" value="ECO:0007669"/>
    <property type="project" value="TreeGrafter"/>
</dbReference>
<dbReference type="GO" id="GO:0003684">
    <property type="term" value="F:damaged DNA binding"/>
    <property type="evidence" value="ECO:0007669"/>
    <property type="project" value="TreeGrafter"/>
</dbReference>
<dbReference type="PANTHER" id="PTHR19306:SF6">
    <property type="entry name" value="STRUCTURAL MAINTENANCE OF CHROMOSOMES PROTEIN 6"/>
    <property type="match status" value="1"/>
</dbReference>
<feature type="coiled-coil region" evidence="12">
    <location>
        <begin position="322"/>
        <end position="434"/>
    </location>
</feature>
<dbReference type="InterPro" id="IPR010935">
    <property type="entry name" value="SMC_hinge"/>
</dbReference>
<dbReference type="SUPFAM" id="SSF52540">
    <property type="entry name" value="P-loop containing nucleoside triphosphate hydrolases"/>
    <property type="match status" value="2"/>
</dbReference>
<evidence type="ECO:0000259" key="14">
    <source>
        <dbReference type="Pfam" id="PF02463"/>
    </source>
</evidence>
<dbReference type="AlphaFoldDB" id="L8H4I8"/>
<dbReference type="KEGG" id="acan:ACA1_198540"/>
<comment type="similarity">
    <text evidence="3">Belongs to the SMC family. SMC6 subfamily.</text>
</comment>
<dbReference type="Gene3D" id="1.20.1060.20">
    <property type="match status" value="1"/>
</dbReference>
<gene>
    <name evidence="16" type="ORF">ACA1_198540</name>
</gene>
<dbReference type="GO" id="GO:0003697">
    <property type="term" value="F:single-stranded DNA binding"/>
    <property type="evidence" value="ECO:0007669"/>
    <property type="project" value="TreeGrafter"/>
</dbReference>
<name>L8H4I8_ACACF</name>
<dbReference type="InterPro" id="IPR003395">
    <property type="entry name" value="RecF/RecN/SMC_N"/>
</dbReference>
<dbReference type="GO" id="GO:0005524">
    <property type="term" value="F:ATP binding"/>
    <property type="evidence" value="ECO:0007669"/>
    <property type="project" value="UniProtKB-KW"/>
</dbReference>
<keyword evidence="5" id="KW-0547">Nucleotide-binding</keyword>
<evidence type="ECO:0000259" key="15">
    <source>
        <dbReference type="Pfam" id="PF06470"/>
    </source>
</evidence>
<dbReference type="PANTHER" id="PTHR19306">
    <property type="entry name" value="STRUCTURAL MAINTENANCE OF CHROMOSOMES 5,6 SMC5, SMC6"/>
    <property type="match status" value="1"/>
</dbReference>
<dbReference type="InterPro" id="IPR036277">
    <property type="entry name" value="SMC_hinge_sf"/>
</dbReference>
<keyword evidence="8 12" id="KW-0175">Coiled coil</keyword>
<evidence type="ECO:0000256" key="11">
    <source>
        <dbReference type="ARBA" id="ARBA00023242"/>
    </source>
</evidence>
<evidence type="ECO:0000256" key="1">
    <source>
        <dbReference type="ARBA" id="ARBA00004123"/>
    </source>
</evidence>
<comment type="subcellular location">
    <subcellularLocation>
        <location evidence="2">Chromosome</location>
    </subcellularLocation>
    <subcellularLocation>
        <location evidence="1">Nucleus</location>
    </subcellularLocation>
</comment>
<feature type="coiled-coil region" evidence="12">
    <location>
        <begin position="646"/>
        <end position="750"/>
    </location>
</feature>
<dbReference type="RefSeq" id="XP_004341725.1">
    <property type="nucleotide sequence ID" value="XM_004341677.1"/>
</dbReference>
<evidence type="ECO:0000256" key="6">
    <source>
        <dbReference type="ARBA" id="ARBA00022763"/>
    </source>
</evidence>
<dbReference type="Pfam" id="PF06470">
    <property type="entry name" value="SMC_hinge"/>
    <property type="match status" value="1"/>
</dbReference>
<dbReference type="GO" id="GO:0000724">
    <property type="term" value="P:double-strand break repair via homologous recombination"/>
    <property type="evidence" value="ECO:0007669"/>
    <property type="project" value="TreeGrafter"/>
</dbReference>
<evidence type="ECO:0000256" key="4">
    <source>
        <dbReference type="ARBA" id="ARBA00022454"/>
    </source>
</evidence>
<keyword evidence="11" id="KW-0539">Nucleus</keyword>
<dbReference type="OMA" id="FMCHRSL"/>
<reference evidence="16 17" key="1">
    <citation type="journal article" date="2013" name="Genome Biol.">
        <title>Genome of Acanthamoeba castellanii highlights extensive lateral gene transfer and early evolution of tyrosine kinase signaling.</title>
        <authorList>
            <person name="Clarke M."/>
            <person name="Lohan A.J."/>
            <person name="Liu B."/>
            <person name="Lagkouvardos I."/>
            <person name="Roy S."/>
            <person name="Zafar N."/>
            <person name="Bertelli C."/>
            <person name="Schilde C."/>
            <person name="Kianianmomeni A."/>
            <person name="Burglin T.R."/>
            <person name="Frech C."/>
            <person name="Turcotte B."/>
            <person name="Kopec K.O."/>
            <person name="Synnott J.M."/>
            <person name="Choo C."/>
            <person name="Paponov I."/>
            <person name="Finkler A."/>
            <person name="Soon Heng Tan C."/>
            <person name="Hutchins A.P."/>
            <person name="Weinmeier T."/>
            <person name="Rattei T."/>
            <person name="Chu J.S."/>
            <person name="Gimenez G."/>
            <person name="Irimia M."/>
            <person name="Rigden D.J."/>
            <person name="Fitzpatrick D.A."/>
            <person name="Lorenzo-Morales J."/>
            <person name="Bateman A."/>
            <person name="Chiu C.H."/>
            <person name="Tang P."/>
            <person name="Hegemann P."/>
            <person name="Fromm H."/>
            <person name="Raoult D."/>
            <person name="Greub G."/>
            <person name="Miranda-Saavedra D."/>
            <person name="Chen N."/>
            <person name="Nash P."/>
            <person name="Ginger M.L."/>
            <person name="Horn M."/>
            <person name="Schaap P."/>
            <person name="Caler L."/>
            <person name="Loftus B."/>
        </authorList>
    </citation>
    <scope>NUCLEOTIDE SEQUENCE [LARGE SCALE GENOMIC DNA]</scope>
    <source>
        <strain evidence="16 17">Neff</strain>
    </source>
</reference>
<feature type="domain" description="SMC hinge" evidence="15">
    <location>
        <begin position="464"/>
        <end position="578"/>
    </location>
</feature>
<evidence type="ECO:0000313" key="16">
    <source>
        <dbReference type="EMBL" id="ELR19633.1"/>
    </source>
</evidence>
<dbReference type="GO" id="GO:0051276">
    <property type="term" value="P:chromosome organization"/>
    <property type="evidence" value="ECO:0007669"/>
    <property type="project" value="InterPro"/>
</dbReference>
<feature type="region of interest" description="Disordered" evidence="13">
    <location>
        <begin position="777"/>
        <end position="815"/>
    </location>
</feature>
<feature type="coiled-coil region" evidence="12">
    <location>
        <begin position="192"/>
        <end position="296"/>
    </location>
</feature>
<dbReference type="GO" id="GO:0005634">
    <property type="term" value="C:nucleus"/>
    <property type="evidence" value="ECO:0007669"/>
    <property type="project" value="UniProtKB-SubCell"/>
</dbReference>
<evidence type="ECO:0000256" key="10">
    <source>
        <dbReference type="ARBA" id="ARBA00023204"/>
    </source>
</evidence>
<dbReference type="GeneID" id="14920457"/>
<keyword evidence="10" id="KW-0234">DNA repair</keyword>
<keyword evidence="7" id="KW-0067">ATP-binding</keyword>
<dbReference type="VEuPathDB" id="AmoebaDB:ACA1_198540"/>
<feature type="compositionally biased region" description="Basic and acidic residues" evidence="13">
    <location>
        <begin position="791"/>
        <end position="809"/>
    </location>
</feature>
<evidence type="ECO:0000256" key="12">
    <source>
        <dbReference type="SAM" id="Coils"/>
    </source>
</evidence>
<dbReference type="SUPFAM" id="SSF75553">
    <property type="entry name" value="Smc hinge domain"/>
    <property type="match status" value="1"/>
</dbReference>
<protein>
    <submittedName>
        <fullName evidence="16">RecF/RecN/SMC domain containing protein</fullName>
    </submittedName>
</protein>
<dbReference type="Gene3D" id="3.40.50.300">
    <property type="entry name" value="P-loop containing nucleotide triphosphate hydrolases"/>
    <property type="match status" value="2"/>
</dbReference>
<proteinExistence type="inferred from homology"/>
<dbReference type="Pfam" id="PF02463">
    <property type="entry name" value="SMC_N"/>
    <property type="match status" value="1"/>
</dbReference>
<dbReference type="Proteomes" id="UP000011083">
    <property type="component" value="Unassembled WGS sequence"/>
</dbReference>
<keyword evidence="17" id="KW-1185">Reference proteome</keyword>
<keyword evidence="4" id="KW-0158">Chromosome</keyword>
<dbReference type="GO" id="GO:0030915">
    <property type="term" value="C:Smc5-Smc6 complex"/>
    <property type="evidence" value="ECO:0007669"/>
    <property type="project" value="TreeGrafter"/>
</dbReference>
<dbReference type="EMBL" id="KB007932">
    <property type="protein sequence ID" value="ELR19633.1"/>
    <property type="molecule type" value="Genomic_DNA"/>
</dbReference>
<keyword evidence="9" id="KW-0233">DNA recombination</keyword>
<evidence type="ECO:0000256" key="8">
    <source>
        <dbReference type="ARBA" id="ARBA00023054"/>
    </source>
</evidence>
<evidence type="ECO:0000256" key="13">
    <source>
        <dbReference type="SAM" id="MobiDB-lite"/>
    </source>
</evidence>